<keyword evidence="1 4" id="KW-0349">Heme</keyword>
<keyword evidence="2 4" id="KW-0479">Metal-binding</keyword>
<gene>
    <name evidence="7" type="ORF">SAMN04487992_1272</name>
</gene>
<evidence type="ECO:0000256" key="3">
    <source>
        <dbReference type="ARBA" id="ARBA00023004"/>
    </source>
</evidence>
<feature type="domain" description="Cytochrome c" evidence="6">
    <location>
        <begin position="189"/>
        <end position="271"/>
    </location>
</feature>
<proteinExistence type="predicted"/>
<evidence type="ECO:0000256" key="2">
    <source>
        <dbReference type="ARBA" id="ARBA00022723"/>
    </source>
</evidence>
<evidence type="ECO:0000256" key="4">
    <source>
        <dbReference type="PROSITE-ProRule" id="PRU00433"/>
    </source>
</evidence>
<feature type="transmembrane region" description="Helical" evidence="5">
    <location>
        <begin position="29"/>
        <end position="46"/>
    </location>
</feature>
<evidence type="ECO:0000313" key="8">
    <source>
        <dbReference type="Proteomes" id="UP000182114"/>
    </source>
</evidence>
<organism evidence="7 8">
    <name type="scientific">Cellulophaga baltica</name>
    <dbReference type="NCBI Taxonomy" id="76594"/>
    <lineage>
        <taxon>Bacteria</taxon>
        <taxon>Pseudomonadati</taxon>
        <taxon>Bacteroidota</taxon>
        <taxon>Flavobacteriia</taxon>
        <taxon>Flavobacteriales</taxon>
        <taxon>Flavobacteriaceae</taxon>
        <taxon>Cellulophaga</taxon>
    </lineage>
</organism>
<dbReference type="Gene3D" id="1.10.760.10">
    <property type="entry name" value="Cytochrome c-like domain"/>
    <property type="match status" value="1"/>
</dbReference>
<keyword evidence="5" id="KW-1133">Transmembrane helix</keyword>
<keyword evidence="5" id="KW-0472">Membrane</keyword>
<dbReference type="GO" id="GO:0020037">
    <property type="term" value="F:heme binding"/>
    <property type="evidence" value="ECO:0007669"/>
    <property type="project" value="InterPro"/>
</dbReference>
<evidence type="ECO:0000256" key="5">
    <source>
        <dbReference type="SAM" id="Phobius"/>
    </source>
</evidence>
<accession>A0A1G7M1L8</accession>
<evidence type="ECO:0000256" key="1">
    <source>
        <dbReference type="ARBA" id="ARBA00022617"/>
    </source>
</evidence>
<dbReference type="GO" id="GO:0046872">
    <property type="term" value="F:metal ion binding"/>
    <property type="evidence" value="ECO:0007669"/>
    <property type="project" value="UniProtKB-KW"/>
</dbReference>
<sequence length="271" mass="31047">MDKRYNYNKSTIYCSYTSVATNLKMNKSTIYFGIIILLSISIYFLYNSNFQKTTNDFNFGAFSINIPKNWKKIEYNGIDSYVGGITNGNDSLTFDYGWYSYDFSYEDGEKQLFATDTINGKIALLTKPKENGNGTIGIYIEKAYKENRFNLIGKNIADEDLILDIFKSIKFKDSDTTLNSKSIGFSNKITPYSGRSLFYVNCAACHHKNKNMTGPAFGGIKELEFKKWILDSTDLNEIDKTEFGISYHRKAFGKLLTENEIEKLIEYSKSE</sequence>
<protein>
    <submittedName>
        <fullName evidence="7">Cytochrome c</fullName>
    </submittedName>
</protein>
<dbReference type="SUPFAM" id="SSF46626">
    <property type="entry name" value="Cytochrome c"/>
    <property type="match status" value="1"/>
</dbReference>
<evidence type="ECO:0000313" key="7">
    <source>
        <dbReference type="EMBL" id="SDF55692.1"/>
    </source>
</evidence>
<evidence type="ECO:0000259" key="6">
    <source>
        <dbReference type="PROSITE" id="PS51007"/>
    </source>
</evidence>
<dbReference type="PROSITE" id="PS51007">
    <property type="entry name" value="CYTC"/>
    <property type="match status" value="1"/>
</dbReference>
<dbReference type="Proteomes" id="UP000182114">
    <property type="component" value="Unassembled WGS sequence"/>
</dbReference>
<reference evidence="8" key="1">
    <citation type="submission" date="2016-10" db="EMBL/GenBank/DDBJ databases">
        <authorList>
            <person name="Varghese N."/>
            <person name="Submissions S."/>
        </authorList>
    </citation>
    <scope>NUCLEOTIDE SEQUENCE [LARGE SCALE GENOMIC DNA]</scope>
    <source>
        <strain evidence="8">DSM 24729</strain>
    </source>
</reference>
<dbReference type="GO" id="GO:0009055">
    <property type="term" value="F:electron transfer activity"/>
    <property type="evidence" value="ECO:0007669"/>
    <property type="project" value="InterPro"/>
</dbReference>
<keyword evidence="5" id="KW-0812">Transmembrane</keyword>
<keyword evidence="3 4" id="KW-0408">Iron</keyword>
<keyword evidence="8" id="KW-1185">Reference proteome</keyword>
<dbReference type="InterPro" id="IPR036909">
    <property type="entry name" value="Cyt_c-like_dom_sf"/>
</dbReference>
<dbReference type="AlphaFoldDB" id="A0A1G7M1L8"/>
<dbReference type="InterPro" id="IPR009056">
    <property type="entry name" value="Cyt_c-like_dom"/>
</dbReference>
<dbReference type="EMBL" id="FNBD01000027">
    <property type="protein sequence ID" value="SDF55692.1"/>
    <property type="molecule type" value="Genomic_DNA"/>
</dbReference>
<dbReference type="RefSeq" id="WP_074539585.1">
    <property type="nucleotide sequence ID" value="NZ_FNBD01000027.1"/>
</dbReference>
<name>A0A1G7M1L8_9FLAO</name>